<protein>
    <submittedName>
        <fullName evidence="2">Uncharacterized protein</fullName>
    </submittedName>
</protein>
<feature type="signal peptide" evidence="1">
    <location>
        <begin position="1"/>
        <end position="25"/>
    </location>
</feature>
<name>A0AAU7JJG5_9HYPH</name>
<dbReference type="AlphaFoldDB" id="A0AAU7JJG5"/>
<keyword evidence="1" id="KW-0732">Signal</keyword>
<dbReference type="RefSeq" id="WP_406857368.1">
    <property type="nucleotide sequence ID" value="NZ_CP157484.1"/>
</dbReference>
<dbReference type="EMBL" id="CP157484">
    <property type="protein sequence ID" value="XBO40507.1"/>
    <property type="molecule type" value="Genomic_DNA"/>
</dbReference>
<reference evidence="2" key="1">
    <citation type="submission" date="2024-05" db="EMBL/GenBank/DDBJ databases">
        <authorList>
            <person name="Kim S."/>
            <person name="Heo J."/>
            <person name="Choi H."/>
            <person name="Choi Y."/>
            <person name="Kwon S.-W."/>
            <person name="Kim Y."/>
        </authorList>
    </citation>
    <scope>NUCLEOTIDE SEQUENCE</scope>
    <source>
        <strain evidence="2">KACC 23698</strain>
    </source>
</reference>
<evidence type="ECO:0000313" key="2">
    <source>
        <dbReference type="EMBL" id="XBO40507.1"/>
    </source>
</evidence>
<sequence length="130" mass="13922">MRHTHHRRTASLAFIAVLLAGAALAAEGNWLLEGRWVREPLPCQQEQTGDINPAGLEFSAESVVIRAPPLQPALPDMRLDARYEIAGDRITVRLSGPAGALSAMEFKPTGDGRAVDAAGYAYRRCGGPTS</sequence>
<accession>A0AAU7JJG5</accession>
<feature type="chain" id="PRO_5043717006" evidence="1">
    <location>
        <begin position="26"/>
        <end position="130"/>
    </location>
</feature>
<gene>
    <name evidence="2" type="ORF">ABEG18_07015</name>
</gene>
<proteinExistence type="predicted"/>
<evidence type="ECO:0000256" key="1">
    <source>
        <dbReference type="SAM" id="SignalP"/>
    </source>
</evidence>
<organism evidence="2">
    <name type="scientific">Alsobacter sp. KACC 23698</name>
    <dbReference type="NCBI Taxonomy" id="3149229"/>
    <lineage>
        <taxon>Bacteria</taxon>
        <taxon>Pseudomonadati</taxon>
        <taxon>Pseudomonadota</taxon>
        <taxon>Alphaproteobacteria</taxon>
        <taxon>Hyphomicrobiales</taxon>
        <taxon>Alsobacteraceae</taxon>
        <taxon>Alsobacter</taxon>
    </lineage>
</organism>